<dbReference type="PROSITE" id="PS00666">
    <property type="entry name" value="DHDPS_2"/>
    <property type="match status" value="1"/>
</dbReference>
<dbReference type="HAMAP" id="MF_00418">
    <property type="entry name" value="DapA"/>
    <property type="match status" value="1"/>
</dbReference>
<feature type="site" description="Part of a proton relay during catalysis" evidence="12">
    <location>
        <position position="108"/>
    </location>
</feature>
<evidence type="ECO:0000256" key="6">
    <source>
        <dbReference type="ARBA" id="ARBA00022605"/>
    </source>
</evidence>
<dbReference type="CDD" id="cd00950">
    <property type="entry name" value="DHDPS"/>
    <property type="match status" value="1"/>
</dbReference>
<organism evidence="14 15">
    <name type="scientific">Aciduricibacillus chroicocephali</name>
    <dbReference type="NCBI Taxonomy" id="3054939"/>
    <lineage>
        <taxon>Bacteria</taxon>
        <taxon>Bacillati</taxon>
        <taxon>Bacillota</taxon>
        <taxon>Bacilli</taxon>
        <taxon>Bacillales</taxon>
        <taxon>Bacillaceae</taxon>
        <taxon>Aciduricibacillus</taxon>
    </lineage>
</organism>
<evidence type="ECO:0000313" key="15">
    <source>
        <dbReference type="Proteomes" id="UP001180087"/>
    </source>
</evidence>
<dbReference type="InterPro" id="IPR020625">
    <property type="entry name" value="Schiff_base-form_aldolases_AS"/>
</dbReference>
<name>A0ABY9KY74_9BACI</name>
<dbReference type="PROSITE" id="PS00665">
    <property type="entry name" value="DHDPS_1"/>
    <property type="match status" value="1"/>
</dbReference>
<evidence type="ECO:0000256" key="8">
    <source>
        <dbReference type="ARBA" id="ARBA00023154"/>
    </source>
</evidence>
<keyword evidence="5 12" id="KW-0963">Cytoplasm</keyword>
<comment type="subunit">
    <text evidence="12">Homotetramer; dimer of dimers.</text>
</comment>
<evidence type="ECO:0000256" key="10">
    <source>
        <dbReference type="ARBA" id="ARBA00023270"/>
    </source>
</evidence>
<dbReference type="SUPFAM" id="SSF51569">
    <property type="entry name" value="Aldolase"/>
    <property type="match status" value="1"/>
</dbReference>
<gene>
    <name evidence="12 14" type="primary">dapA</name>
    <name evidence="14" type="ORF">QR721_06300</name>
</gene>
<comment type="pathway">
    <text evidence="2 12">Amino-acid biosynthesis; L-lysine biosynthesis via DAP pathway; (S)-tetrahydrodipicolinate from L-aspartate: step 3/4.</text>
</comment>
<keyword evidence="10 12" id="KW-0704">Schiff base</keyword>
<evidence type="ECO:0000256" key="4">
    <source>
        <dbReference type="ARBA" id="ARBA00012086"/>
    </source>
</evidence>
<comment type="subcellular location">
    <subcellularLocation>
        <location evidence="12">Cytoplasm</location>
    </subcellularLocation>
</comment>
<dbReference type="InterPro" id="IPR020624">
    <property type="entry name" value="Schiff_base-form_aldolases_CS"/>
</dbReference>
<evidence type="ECO:0000256" key="13">
    <source>
        <dbReference type="PIRNR" id="PIRNR001365"/>
    </source>
</evidence>
<keyword evidence="15" id="KW-1185">Reference proteome</keyword>
<keyword evidence="9 12" id="KW-0456">Lyase</keyword>
<keyword evidence="6 12" id="KW-0028">Amino-acid biosynthesis</keyword>
<evidence type="ECO:0000256" key="11">
    <source>
        <dbReference type="ARBA" id="ARBA00047836"/>
    </source>
</evidence>
<dbReference type="InterPro" id="IPR005263">
    <property type="entry name" value="DapA"/>
</dbReference>
<dbReference type="RefSeq" id="WP_348029607.1">
    <property type="nucleotide sequence ID" value="NZ_CP129113.1"/>
</dbReference>
<dbReference type="EMBL" id="CP129113">
    <property type="protein sequence ID" value="WLV25813.1"/>
    <property type="molecule type" value="Genomic_DNA"/>
</dbReference>
<evidence type="ECO:0000256" key="1">
    <source>
        <dbReference type="ARBA" id="ARBA00003294"/>
    </source>
</evidence>
<evidence type="ECO:0000256" key="12">
    <source>
        <dbReference type="HAMAP-Rule" id="MF_00418"/>
    </source>
</evidence>
<feature type="active site" description="Proton donor/acceptor" evidence="12">
    <location>
        <position position="134"/>
    </location>
</feature>
<protein>
    <recommendedName>
        <fullName evidence="4 12">4-hydroxy-tetrahydrodipicolinate synthase</fullName>
        <shortName evidence="12">HTPA synthase</shortName>
        <ecNumber evidence="4 12">4.3.3.7</ecNumber>
    </recommendedName>
</protein>
<dbReference type="PIRSF" id="PIRSF001365">
    <property type="entry name" value="DHDPS"/>
    <property type="match status" value="1"/>
</dbReference>
<dbReference type="InterPro" id="IPR013785">
    <property type="entry name" value="Aldolase_TIM"/>
</dbReference>
<dbReference type="SMART" id="SM01130">
    <property type="entry name" value="DHDPS"/>
    <property type="match status" value="1"/>
</dbReference>
<feature type="binding site" evidence="12">
    <location>
        <position position="46"/>
    </location>
    <ligand>
        <name>pyruvate</name>
        <dbReference type="ChEBI" id="CHEBI:15361"/>
    </ligand>
</feature>
<evidence type="ECO:0000256" key="9">
    <source>
        <dbReference type="ARBA" id="ARBA00023239"/>
    </source>
</evidence>
<comment type="caution">
    <text evidence="12">Was originally thought to be a dihydrodipicolinate synthase (DHDPS), catalyzing the condensation of (S)-aspartate-beta-semialdehyde [(S)-ASA] and pyruvate to dihydrodipicolinate (DHDP). However, it was shown in E.coli that the product of the enzymatic reaction is not dihydrodipicolinate but in fact (4S)-4-hydroxy-2,3,4,5-tetrahydro-(2S)-dipicolinic acid (HTPA), and that the consecutive dehydration reaction leading to DHDP is not spontaneous but catalyzed by DapB.</text>
</comment>
<reference evidence="14" key="1">
    <citation type="submission" date="2023-06" db="EMBL/GenBank/DDBJ databases">
        <title>A Treasure from Seagulls: Isolation and Description of Aciduricobacillus qingdaonensis gen. nov., sp. nov., a Rare Obligately Uric Acid-utilizing Member in the Family Bacillaceae.</title>
        <authorList>
            <person name="Liu W."/>
            <person name="Wang B."/>
        </authorList>
    </citation>
    <scope>NUCLEOTIDE SEQUENCE</scope>
    <source>
        <strain evidence="14">44XB</strain>
    </source>
</reference>
<keyword evidence="8 12" id="KW-0457">Lysine biosynthesis</keyword>
<dbReference type="NCBIfam" id="TIGR00674">
    <property type="entry name" value="dapA"/>
    <property type="match status" value="1"/>
</dbReference>
<evidence type="ECO:0000256" key="3">
    <source>
        <dbReference type="ARBA" id="ARBA00007592"/>
    </source>
</evidence>
<comment type="function">
    <text evidence="1 12">Catalyzes the condensation of (S)-aspartate-beta-semialdehyde [(S)-ASA] and pyruvate to 4-hydroxy-tetrahydrodipicolinate (HTPA).</text>
</comment>
<dbReference type="Pfam" id="PF00701">
    <property type="entry name" value="DHDPS"/>
    <property type="match status" value="1"/>
</dbReference>
<dbReference type="PANTHER" id="PTHR12128:SF66">
    <property type="entry name" value="4-HYDROXY-2-OXOGLUTARATE ALDOLASE, MITOCHONDRIAL"/>
    <property type="match status" value="1"/>
</dbReference>
<comment type="catalytic activity">
    <reaction evidence="11 12">
        <text>L-aspartate 4-semialdehyde + pyruvate = (2S,4S)-4-hydroxy-2,3,4,5-tetrahydrodipicolinate + H2O + H(+)</text>
        <dbReference type="Rhea" id="RHEA:34171"/>
        <dbReference type="ChEBI" id="CHEBI:15361"/>
        <dbReference type="ChEBI" id="CHEBI:15377"/>
        <dbReference type="ChEBI" id="CHEBI:15378"/>
        <dbReference type="ChEBI" id="CHEBI:67139"/>
        <dbReference type="ChEBI" id="CHEBI:537519"/>
        <dbReference type="EC" id="4.3.3.7"/>
    </reaction>
</comment>
<evidence type="ECO:0000313" key="14">
    <source>
        <dbReference type="EMBL" id="WLV25813.1"/>
    </source>
</evidence>
<sequence length="287" mass="30663">MDFGKVLTAMVTPFSEDGKVNYEETGRLVEHLISTGTEGIVVCGTTGESPTLTHDEKLQLFRKVVQVSDGRAKVIAGTGGNNTEAAITLTREAEACGVDAIMQVTPSYNRPNQRGLHAHFKAIAKSTGLPVMLYNIPGRSACNLEAETTISLSKIDNIVSVKEASGNFNQASKIIRETEDDFSVYSGDDSLTLPMLSIGAAGIVSVAAHVIGKEISEMVYAFKAGELERAAQLHGELLPIMTGMFIAPSPAPVKEALRLKGIEAGGLRLPLVDLSDEDAQFVRNLFN</sequence>
<evidence type="ECO:0000256" key="7">
    <source>
        <dbReference type="ARBA" id="ARBA00022915"/>
    </source>
</evidence>
<proteinExistence type="inferred from homology"/>
<keyword evidence="7 12" id="KW-0220">Diaminopimelate biosynthesis</keyword>
<accession>A0ABY9KY74</accession>
<feature type="active site" description="Schiff-base intermediate with substrate" evidence="12">
    <location>
        <position position="162"/>
    </location>
</feature>
<dbReference type="PANTHER" id="PTHR12128">
    <property type="entry name" value="DIHYDRODIPICOLINATE SYNTHASE"/>
    <property type="match status" value="1"/>
</dbReference>
<feature type="site" description="Part of a proton relay during catalysis" evidence="12">
    <location>
        <position position="45"/>
    </location>
</feature>
<dbReference type="EC" id="4.3.3.7" evidence="4 12"/>
<dbReference type="Proteomes" id="UP001180087">
    <property type="component" value="Chromosome"/>
</dbReference>
<dbReference type="PRINTS" id="PR00146">
    <property type="entry name" value="DHPICSNTHASE"/>
</dbReference>
<dbReference type="Gene3D" id="3.20.20.70">
    <property type="entry name" value="Aldolase class I"/>
    <property type="match status" value="1"/>
</dbReference>
<feature type="binding site" evidence="12">
    <location>
        <position position="204"/>
    </location>
    <ligand>
        <name>pyruvate</name>
        <dbReference type="ChEBI" id="CHEBI:15361"/>
    </ligand>
</feature>
<evidence type="ECO:0000256" key="2">
    <source>
        <dbReference type="ARBA" id="ARBA00005120"/>
    </source>
</evidence>
<dbReference type="GO" id="GO:0008840">
    <property type="term" value="F:4-hydroxy-tetrahydrodipicolinate synthase activity"/>
    <property type="evidence" value="ECO:0007669"/>
    <property type="project" value="UniProtKB-EC"/>
</dbReference>
<dbReference type="InterPro" id="IPR002220">
    <property type="entry name" value="DapA-like"/>
</dbReference>
<comment type="similarity">
    <text evidence="3 12 13">Belongs to the DapA family.</text>
</comment>
<evidence type="ECO:0000256" key="5">
    <source>
        <dbReference type="ARBA" id="ARBA00022490"/>
    </source>
</evidence>